<dbReference type="EnsemblPlants" id="AET5Gv20634700.16">
    <property type="protein sequence ID" value="AET5Gv20634700.16"/>
    <property type="gene ID" value="AET5Gv20634700"/>
</dbReference>
<reference evidence="2" key="2">
    <citation type="journal article" date="2017" name="Nat. Plants">
        <title>The Aegilops tauschii genome reveals multiple impacts of transposons.</title>
        <authorList>
            <person name="Zhao G."/>
            <person name="Zou C."/>
            <person name="Li K."/>
            <person name="Wang K."/>
            <person name="Li T."/>
            <person name="Gao L."/>
            <person name="Zhang X."/>
            <person name="Wang H."/>
            <person name="Yang Z."/>
            <person name="Liu X."/>
            <person name="Jiang W."/>
            <person name="Mao L."/>
            <person name="Kong X."/>
            <person name="Jiao Y."/>
            <person name="Jia J."/>
        </authorList>
    </citation>
    <scope>NUCLEOTIDE SEQUENCE [LARGE SCALE GENOMIC DNA]</scope>
    <source>
        <strain evidence="2">cv. AL8/78</strain>
    </source>
</reference>
<dbReference type="Gramene" id="AET5Gv20634700.16">
    <property type="protein sequence ID" value="AET5Gv20634700.16"/>
    <property type="gene ID" value="AET5Gv20634700"/>
</dbReference>
<accession>A0A453L5H2</accession>
<sequence>MVSPQCLRNLCFLAASIDHCLYKWELYLMCAVICNFVRLCA</sequence>
<reference evidence="2" key="1">
    <citation type="journal article" date="2014" name="Science">
        <title>Ancient hybridizations among the ancestral genomes of bread wheat.</title>
        <authorList>
            <consortium name="International Wheat Genome Sequencing Consortium,"/>
            <person name="Marcussen T."/>
            <person name="Sandve S.R."/>
            <person name="Heier L."/>
            <person name="Spannagl M."/>
            <person name="Pfeifer M."/>
            <person name="Jakobsen K.S."/>
            <person name="Wulff B.B."/>
            <person name="Steuernagel B."/>
            <person name="Mayer K.F."/>
            <person name="Olsen O.A."/>
        </authorList>
    </citation>
    <scope>NUCLEOTIDE SEQUENCE [LARGE SCALE GENOMIC DNA]</scope>
    <source>
        <strain evidence="2">cv. AL8/78</strain>
    </source>
</reference>
<proteinExistence type="predicted"/>
<reference evidence="1" key="4">
    <citation type="submission" date="2019-03" db="UniProtKB">
        <authorList>
            <consortium name="EnsemblPlants"/>
        </authorList>
    </citation>
    <scope>IDENTIFICATION</scope>
</reference>
<name>A0A453L5H2_AEGTS</name>
<dbReference type="AlphaFoldDB" id="A0A453L5H2"/>
<keyword evidence="2" id="KW-1185">Reference proteome</keyword>
<dbReference type="Proteomes" id="UP000015105">
    <property type="component" value="Chromosome 5D"/>
</dbReference>
<evidence type="ECO:0000313" key="2">
    <source>
        <dbReference type="Proteomes" id="UP000015105"/>
    </source>
</evidence>
<organism evidence="1 2">
    <name type="scientific">Aegilops tauschii subsp. strangulata</name>
    <name type="common">Goatgrass</name>
    <dbReference type="NCBI Taxonomy" id="200361"/>
    <lineage>
        <taxon>Eukaryota</taxon>
        <taxon>Viridiplantae</taxon>
        <taxon>Streptophyta</taxon>
        <taxon>Embryophyta</taxon>
        <taxon>Tracheophyta</taxon>
        <taxon>Spermatophyta</taxon>
        <taxon>Magnoliopsida</taxon>
        <taxon>Liliopsida</taxon>
        <taxon>Poales</taxon>
        <taxon>Poaceae</taxon>
        <taxon>BOP clade</taxon>
        <taxon>Pooideae</taxon>
        <taxon>Triticodae</taxon>
        <taxon>Triticeae</taxon>
        <taxon>Triticinae</taxon>
        <taxon>Aegilops</taxon>
    </lineage>
</organism>
<reference evidence="1" key="3">
    <citation type="journal article" date="2017" name="Nature">
        <title>Genome sequence of the progenitor of the wheat D genome Aegilops tauschii.</title>
        <authorList>
            <person name="Luo M.C."/>
            <person name="Gu Y.Q."/>
            <person name="Puiu D."/>
            <person name="Wang H."/>
            <person name="Twardziok S.O."/>
            <person name="Deal K.R."/>
            <person name="Huo N."/>
            <person name="Zhu T."/>
            <person name="Wang L."/>
            <person name="Wang Y."/>
            <person name="McGuire P.E."/>
            <person name="Liu S."/>
            <person name="Long H."/>
            <person name="Ramasamy R.K."/>
            <person name="Rodriguez J.C."/>
            <person name="Van S.L."/>
            <person name="Yuan L."/>
            <person name="Wang Z."/>
            <person name="Xia Z."/>
            <person name="Xiao L."/>
            <person name="Anderson O.D."/>
            <person name="Ouyang S."/>
            <person name="Liang Y."/>
            <person name="Zimin A.V."/>
            <person name="Pertea G."/>
            <person name="Qi P."/>
            <person name="Bennetzen J.L."/>
            <person name="Dai X."/>
            <person name="Dawson M.W."/>
            <person name="Muller H.G."/>
            <person name="Kugler K."/>
            <person name="Rivarola-Duarte L."/>
            <person name="Spannagl M."/>
            <person name="Mayer K.F.X."/>
            <person name="Lu F.H."/>
            <person name="Bevan M.W."/>
            <person name="Leroy P."/>
            <person name="Li P."/>
            <person name="You F.M."/>
            <person name="Sun Q."/>
            <person name="Liu Z."/>
            <person name="Lyons E."/>
            <person name="Wicker T."/>
            <person name="Salzberg S.L."/>
            <person name="Devos K.M."/>
            <person name="Dvorak J."/>
        </authorList>
    </citation>
    <scope>NUCLEOTIDE SEQUENCE [LARGE SCALE GENOMIC DNA]</scope>
    <source>
        <strain evidence="1">cv. AL8/78</strain>
    </source>
</reference>
<reference evidence="1" key="5">
    <citation type="journal article" date="2021" name="G3 (Bethesda)">
        <title>Aegilops tauschii genome assembly Aet v5.0 features greater sequence contiguity and improved annotation.</title>
        <authorList>
            <person name="Wang L."/>
            <person name="Zhu T."/>
            <person name="Rodriguez J.C."/>
            <person name="Deal K.R."/>
            <person name="Dubcovsky J."/>
            <person name="McGuire P.E."/>
            <person name="Lux T."/>
            <person name="Spannagl M."/>
            <person name="Mayer K.F.X."/>
            <person name="Baldrich P."/>
            <person name="Meyers B.C."/>
            <person name="Huo N."/>
            <person name="Gu Y.Q."/>
            <person name="Zhou H."/>
            <person name="Devos K.M."/>
            <person name="Bennetzen J.L."/>
            <person name="Unver T."/>
            <person name="Budak H."/>
            <person name="Gulick P.J."/>
            <person name="Galiba G."/>
            <person name="Kalapos B."/>
            <person name="Nelson D.R."/>
            <person name="Li P."/>
            <person name="You F.M."/>
            <person name="Luo M.C."/>
            <person name="Dvorak J."/>
        </authorList>
    </citation>
    <scope>NUCLEOTIDE SEQUENCE [LARGE SCALE GENOMIC DNA]</scope>
    <source>
        <strain evidence="1">cv. AL8/78</strain>
    </source>
</reference>
<evidence type="ECO:0000313" key="1">
    <source>
        <dbReference type="EnsemblPlants" id="AET5Gv20634700.16"/>
    </source>
</evidence>
<protein>
    <submittedName>
        <fullName evidence="1">Uncharacterized protein</fullName>
    </submittedName>
</protein>